<comment type="catalytic activity">
    <reaction evidence="11 12">
        <text>tRNA(Ser) + L-serine + ATP = L-seryl-tRNA(Ser) + AMP + diphosphate + H(+)</text>
        <dbReference type="Rhea" id="RHEA:12292"/>
        <dbReference type="Rhea" id="RHEA-COMP:9669"/>
        <dbReference type="Rhea" id="RHEA-COMP:9703"/>
        <dbReference type="ChEBI" id="CHEBI:15378"/>
        <dbReference type="ChEBI" id="CHEBI:30616"/>
        <dbReference type="ChEBI" id="CHEBI:33019"/>
        <dbReference type="ChEBI" id="CHEBI:33384"/>
        <dbReference type="ChEBI" id="CHEBI:78442"/>
        <dbReference type="ChEBI" id="CHEBI:78533"/>
        <dbReference type="ChEBI" id="CHEBI:456215"/>
        <dbReference type="EC" id="6.1.1.11"/>
    </reaction>
</comment>
<dbReference type="AlphaFoldDB" id="A0A6S6T3M9"/>
<feature type="binding site" evidence="12 14">
    <location>
        <begin position="348"/>
        <end position="351"/>
    </location>
    <ligand>
        <name>ATP</name>
        <dbReference type="ChEBI" id="CHEBI:30616"/>
    </ligand>
</feature>
<proteinExistence type="inferred from homology"/>
<evidence type="ECO:0000256" key="10">
    <source>
        <dbReference type="ARBA" id="ARBA00047929"/>
    </source>
</evidence>
<evidence type="ECO:0000256" key="9">
    <source>
        <dbReference type="ARBA" id="ARBA00023146"/>
    </source>
</evidence>
<dbReference type="InterPro" id="IPR006195">
    <property type="entry name" value="aa-tRNA-synth_II"/>
</dbReference>
<dbReference type="UniPathway" id="UPA00906">
    <property type="reaction ID" value="UER00895"/>
</dbReference>
<evidence type="ECO:0000256" key="6">
    <source>
        <dbReference type="ARBA" id="ARBA00022741"/>
    </source>
</evidence>
<keyword evidence="15" id="KW-0175">Coiled coil</keyword>
<feature type="binding site" evidence="13">
    <location>
        <position position="230"/>
    </location>
    <ligand>
        <name>L-serine</name>
        <dbReference type="ChEBI" id="CHEBI:33384"/>
    </ligand>
</feature>
<comment type="pathway">
    <text evidence="2 12">Aminoacyl-tRNA biosynthesis; selenocysteinyl-tRNA(Sec) biosynthesis; L-seryl-tRNA(Sec) from L-serine and tRNA(Sec): step 1/1.</text>
</comment>
<dbReference type="InterPro" id="IPR010978">
    <property type="entry name" value="tRNA-bd_arm"/>
</dbReference>
<keyword evidence="8 12" id="KW-0648">Protein biosynthesis</keyword>
<evidence type="ECO:0000256" key="4">
    <source>
        <dbReference type="ARBA" id="ARBA00022490"/>
    </source>
</evidence>
<accession>A0A6S6T3M9</accession>
<keyword evidence="4 12" id="KW-0963">Cytoplasm</keyword>
<dbReference type="GO" id="GO:0004828">
    <property type="term" value="F:serine-tRNA ligase activity"/>
    <property type="evidence" value="ECO:0007669"/>
    <property type="project" value="UniProtKB-UniRule"/>
</dbReference>
<dbReference type="Pfam" id="PF02403">
    <property type="entry name" value="Seryl_tRNA_N"/>
    <property type="match status" value="1"/>
</dbReference>
<evidence type="ECO:0000256" key="3">
    <source>
        <dbReference type="ARBA" id="ARBA00010728"/>
    </source>
</evidence>
<keyword evidence="7 12" id="KW-0067">ATP-binding</keyword>
<dbReference type="GO" id="GO:0006434">
    <property type="term" value="P:seryl-tRNA aminoacylation"/>
    <property type="evidence" value="ECO:0007669"/>
    <property type="project" value="UniProtKB-UniRule"/>
</dbReference>
<keyword evidence="6 12" id="KW-0547">Nucleotide-binding</keyword>
<dbReference type="PANTHER" id="PTHR43697:SF1">
    <property type="entry name" value="SERINE--TRNA LIGASE"/>
    <property type="match status" value="1"/>
</dbReference>
<dbReference type="HAMAP" id="MF_00176">
    <property type="entry name" value="Ser_tRNA_synth_type1"/>
    <property type="match status" value="1"/>
</dbReference>
<dbReference type="Gene3D" id="1.10.287.40">
    <property type="entry name" value="Serine-tRNA synthetase, tRNA binding domain"/>
    <property type="match status" value="1"/>
</dbReference>
<evidence type="ECO:0000256" key="15">
    <source>
        <dbReference type="SAM" id="Coils"/>
    </source>
</evidence>
<name>A0A6S6T3M9_9BACT</name>
<evidence type="ECO:0000256" key="12">
    <source>
        <dbReference type="HAMAP-Rule" id="MF_00176"/>
    </source>
</evidence>
<dbReference type="SUPFAM" id="SSF46589">
    <property type="entry name" value="tRNA-binding arm"/>
    <property type="match status" value="1"/>
</dbReference>
<dbReference type="InterPro" id="IPR033729">
    <property type="entry name" value="SerRS_core"/>
</dbReference>
<keyword evidence="5 12" id="KW-0436">Ligase</keyword>
<feature type="binding site" evidence="13">
    <location>
        <position position="380"/>
    </location>
    <ligand>
        <name>L-serine</name>
        <dbReference type="ChEBI" id="CHEBI:33384"/>
    </ligand>
</feature>
<dbReference type="PRINTS" id="PR00981">
    <property type="entry name" value="TRNASYNTHSER"/>
</dbReference>
<evidence type="ECO:0000256" key="2">
    <source>
        <dbReference type="ARBA" id="ARBA00005045"/>
    </source>
</evidence>
<gene>
    <name evidence="12" type="primary">serS</name>
    <name evidence="17" type="ORF">HELGO_WM5166</name>
</gene>
<feature type="coiled-coil region" evidence="15">
    <location>
        <begin position="28"/>
        <end position="103"/>
    </location>
</feature>
<dbReference type="PROSITE" id="PS50862">
    <property type="entry name" value="AA_TRNA_LIGASE_II"/>
    <property type="match status" value="1"/>
</dbReference>
<reference evidence="17" key="1">
    <citation type="submission" date="2020-01" db="EMBL/GenBank/DDBJ databases">
        <authorList>
            <person name="Meier V. D."/>
            <person name="Meier V D."/>
        </authorList>
    </citation>
    <scope>NUCLEOTIDE SEQUENCE</scope>
    <source>
        <strain evidence="17">HLG_WM_MAG_06</strain>
    </source>
</reference>
<keyword evidence="9 12" id="KW-0030">Aminoacyl-tRNA synthetase</keyword>
<dbReference type="EMBL" id="CACVAP010000059">
    <property type="protein sequence ID" value="CAA6809733.1"/>
    <property type="molecule type" value="Genomic_DNA"/>
</dbReference>
<dbReference type="Pfam" id="PF00587">
    <property type="entry name" value="tRNA-synt_2b"/>
    <property type="match status" value="1"/>
</dbReference>
<evidence type="ECO:0000256" key="5">
    <source>
        <dbReference type="ARBA" id="ARBA00022598"/>
    </source>
</evidence>
<dbReference type="GO" id="GO:0016260">
    <property type="term" value="P:selenocysteine biosynthetic process"/>
    <property type="evidence" value="ECO:0007669"/>
    <property type="project" value="UniProtKB-UniRule"/>
</dbReference>
<feature type="binding site" evidence="13">
    <location>
        <position position="261"/>
    </location>
    <ligand>
        <name>L-serine</name>
        <dbReference type="ChEBI" id="CHEBI:33384"/>
    </ligand>
</feature>
<dbReference type="GO" id="GO:0005524">
    <property type="term" value="F:ATP binding"/>
    <property type="evidence" value="ECO:0007669"/>
    <property type="project" value="UniProtKB-UniRule"/>
</dbReference>
<feature type="binding site" evidence="12">
    <location>
        <position position="382"/>
    </location>
    <ligand>
        <name>L-serine</name>
        <dbReference type="ChEBI" id="CHEBI:33384"/>
    </ligand>
</feature>
<evidence type="ECO:0000313" key="17">
    <source>
        <dbReference type="EMBL" id="CAA6809733.1"/>
    </source>
</evidence>
<feature type="binding site" evidence="12 13">
    <location>
        <position position="284"/>
    </location>
    <ligand>
        <name>L-serine</name>
        <dbReference type="ChEBI" id="CHEBI:33384"/>
    </ligand>
</feature>
<dbReference type="InterPro" id="IPR002317">
    <property type="entry name" value="Ser-tRNA-ligase_type_1"/>
</dbReference>
<dbReference type="NCBIfam" id="TIGR00414">
    <property type="entry name" value="serS"/>
    <property type="match status" value="1"/>
</dbReference>
<evidence type="ECO:0000256" key="14">
    <source>
        <dbReference type="PIRSR" id="PIRSR001529-2"/>
    </source>
</evidence>
<dbReference type="CDD" id="cd00770">
    <property type="entry name" value="SerRS_core"/>
    <property type="match status" value="1"/>
</dbReference>
<dbReference type="InterPro" id="IPR045864">
    <property type="entry name" value="aa-tRNA-synth_II/BPL/LPL"/>
</dbReference>
<dbReference type="PIRSF" id="PIRSF001529">
    <property type="entry name" value="Ser-tRNA-synth_IIa"/>
    <property type="match status" value="1"/>
</dbReference>
<dbReference type="InterPro" id="IPR002314">
    <property type="entry name" value="aa-tRNA-synt_IIb"/>
</dbReference>
<evidence type="ECO:0000259" key="16">
    <source>
        <dbReference type="PROSITE" id="PS50862"/>
    </source>
</evidence>
<comment type="catalytic activity">
    <reaction evidence="10 12">
        <text>tRNA(Sec) + L-serine + ATP = L-seryl-tRNA(Sec) + AMP + diphosphate + H(+)</text>
        <dbReference type="Rhea" id="RHEA:42580"/>
        <dbReference type="Rhea" id="RHEA-COMP:9742"/>
        <dbReference type="Rhea" id="RHEA-COMP:10128"/>
        <dbReference type="ChEBI" id="CHEBI:15378"/>
        <dbReference type="ChEBI" id="CHEBI:30616"/>
        <dbReference type="ChEBI" id="CHEBI:33019"/>
        <dbReference type="ChEBI" id="CHEBI:33384"/>
        <dbReference type="ChEBI" id="CHEBI:78442"/>
        <dbReference type="ChEBI" id="CHEBI:78533"/>
        <dbReference type="ChEBI" id="CHEBI:456215"/>
        <dbReference type="EC" id="6.1.1.11"/>
    </reaction>
</comment>
<comment type="subunit">
    <text evidence="12">Homodimer. The tRNA molecule binds across the dimer.</text>
</comment>
<comment type="subcellular location">
    <subcellularLocation>
        <location evidence="1 12">Cytoplasm</location>
    </subcellularLocation>
</comment>
<comment type="function">
    <text evidence="12">Catalyzes the attachment of serine to tRNA(Ser). Is also able to aminoacylate tRNA(Sec) with serine, to form the misacylated tRNA L-seryl-tRNA(Sec), which will be further converted into selenocysteinyl-tRNA(Sec).</text>
</comment>
<evidence type="ECO:0000256" key="11">
    <source>
        <dbReference type="ARBA" id="ARBA00048823"/>
    </source>
</evidence>
<dbReference type="Gene3D" id="3.30.930.10">
    <property type="entry name" value="Bira Bifunctional Protein, Domain 2"/>
    <property type="match status" value="1"/>
</dbReference>
<evidence type="ECO:0000256" key="7">
    <source>
        <dbReference type="ARBA" id="ARBA00022840"/>
    </source>
</evidence>
<dbReference type="InterPro" id="IPR015866">
    <property type="entry name" value="Ser-tRNA-synth_1_N"/>
</dbReference>
<dbReference type="EC" id="6.1.1.11" evidence="12"/>
<feature type="binding site" evidence="12">
    <location>
        <begin position="230"/>
        <end position="232"/>
    </location>
    <ligand>
        <name>L-serine</name>
        <dbReference type="ChEBI" id="CHEBI:33384"/>
    </ligand>
</feature>
<evidence type="ECO:0000256" key="1">
    <source>
        <dbReference type="ARBA" id="ARBA00004496"/>
    </source>
</evidence>
<evidence type="ECO:0000256" key="13">
    <source>
        <dbReference type="PIRSR" id="PIRSR001529-1"/>
    </source>
</evidence>
<sequence>MIDLKYLQKNFDEASAKFIKKGVALETLENLKELFATLKEKNAILEEAKAEQNQMSKLFGEYMREKKDVRELKAKVDAKKEEIVTLQETAREAQQALENVALAMPNLPDDSVPEGEDEDDNVELRKVLEPKSFSFEAKEHWALAEMNGWIEFDRGVKLAKSRFAVLRGDAARIERALINFFLDVNRKKGFEEVCVPFINNAAMLQGTGQLPKFEDDLFKIDGEDLYLIPTAEVPLTNLYNDEILTEKELPILLTGYTPCFRKEAGSAGRDTRGMIRQHQFDKVEMVAITTPEQSEETFKMMVDNASDILTQLGLPHRVVELCGGDLGFSAATTIDLEVWLPGQGKYREISSISNTRDFQARRAKIRYKDGKKNVLVNTLNGSALAVGRTLVAIMENYQNEDGSINTPEVLKPYLGL</sequence>
<protein>
    <recommendedName>
        <fullName evidence="12">Serine--tRNA ligase</fullName>
        <ecNumber evidence="12">6.1.1.11</ecNumber>
    </recommendedName>
    <alternativeName>
        <fullName evidence="12">Seryl-tRNA synthetase</fullName>
        <shortName evidence="12">SerRS</shortName>
    </alternativeName>
    <alternativeName>
        <fullName evidence="12">Seryl-tRNA(Ser/Sec) synthetase</fullName>
    </alternativeName>
</protein>
<dbReference type="GO" id="GO:0005737">
    <property type="term" value="C:cytoplasm"/>
    <property type="evidence" value="ECO:0007669"/>
    <property type="project" value="UniProtKB-SubCell"/>
</dbReference>
<comment type="similarity">
    <text evidence="3 12">Belongs to the class-II aminoacyl-tRNA synthetase family. Type-1 seryl-tRNA synthetase subfamily.</text>
</comment>
<dbReference type="SUPFAM" id="SSF55681">
    <property type="entry name" value="Class II aaRS and biotin synthetases"/>
    <property type="match status" value="1"/>
</dbReference>
<comment type="domain">
    <text evidence="12">Consists of two distinct domains, a catalytic core and a N-terminal extension that is involved in tRNA binding.</text>
</comment>
<dbReference type="InterPro" id="IPR042103">
    <property type="entry name" value="SerRS_1_N_sf"/>
</dbReference>
<evidence type="ECO:0000256" key="8">
    <source>
        <dbReference type="ARBA" id="ARBA00022917"/>
    </source>
</evidence>
<organism evidence="17">
    <name type="scientific">uncultured Sulfurovum sp</name>
    <dbReference type="NCBI Taxonomy" id="269237"/>
    <lineage>
        <taxon>Bacteria</taxon>
        <taxon>Pseudomonadati</taxon>
        <taxon>Campylobacterota</taxon>
        <taxon>Epsilonproteobacteria</taxon>
        <taxon>Campylobacterales</taxon>
        <taxon>Sulfurovaceae</taxon>
        <taxon>Sulfurovum</taxon>
        <taxon>environmental samples</taxon>
    </lineage>
</organism>
<dbReference type="PANTHER" id="PTHR43697">
    <property type="entry name" value="SERYL-TRNA SYNTHETASE"/>
    <property type="match status" value="1"/>
</dbReference>
<comment type="caution">
    <text evidence="12">Lacks conserved residue(s) required for the propagation of feature annotation.</text>
</comment>
<feature type="binding site" evidence="12 14">
    <location>
        <begin position="261"/>
        <end position="263"/>
    </location>
    <ligand>
        <name>ATP</name>
        <dbReference type="ChEBI" id="CHEBI:30616"/>
    </ligand>
</feature>
<feature type="domain" description="Aminoacyl-transfer RNA synthetases class-II family profile" evidence="16">
    <location>
        <begin position="139"/>
        <end position="407"/>
    </location>
</feature>